<organism evidence="9 10">
    <name type="scientific">Mya arenaria</name>
    <name type="common">Soft-shell clam</name>
    <dbReference type="NCBI Taxonomy" id="6604"/>
    <lineage>
        <taxon>Eukaryota</taxon>
        <taxon>Metazoa</taxon>
        <taxon>Spiralia</taxon>
        <taxon>Lophotrochozoa</taxon>
        <taxon>Mollusca</taxon>
        <taxon>Bivalvia</taxon>
        <taxon>Autobranchia</taxon>
        <taxon>Heteroconchia</taxon>
        <taxon>Euheterodonta</taxon>
        <taxon>Imparidentia</taxon>
        <taxon>Neoheterodontei</taxon>
        <taxon>Myida</taxon>
        <taxon>Myoidea</taxon>
        <taxon>Myidae</taxon>
        <taxon>Mya</taxon>
    </lineage>
</organism>
<dbReference type="InterPro" id="IPR039992">
    <property type="entry name" value="Sep15_SelM"/>
</dbReference>
<evidence type="ECO:0000256" key="4">
    <source>
        <dbReference type="ARBA" id="ARBA00022824"/>
    </source>
</evidence>
<dbReference type="PANTHER" id="PTHR13077">
    <property type="entry name" value="SELENOPROTEIN F"/>
    <property type="match status" value="1"/>
</dbReference>
<evidence type="ECO:0000313" key="10">
    <source>
        <dbReference type="Proteomes" id="UP001164746"/>
    </source>
</evidence>
<feature type="domain" description="Selenoprotein F/M" evidence="8">
    <location>
        <begin position="74"/>
        <end position="139"/>
    </location>
</feature>
<evidence type="ECO:0000256" key="6">
    <source>
        <dbReference type="ARBA" id="ARBA00040775"/>
    </source>
</evidence>
<gene>
    <name evidence="9" type="ORF">MAR_032779</name>
</gene>
<keyword evidence="10" id="KW-1185">Reference proteome</keyword>
<dbReference type="Proteomes" id="UP001164746">
    <property type="component" value="Chromosome 17"/>
</dbReference>
<proteinExistence type="inferred from homology"/>
<comment type="subcellular location">
    <subcellularLocation>
        <location evidence="1">Endoplasmic reticulum lumen</location>
    </subcellularLocation>
</comment>
<dbReference type="InterPro" id="IPR036249">
    <property type="entry name" value="Thioredoxin-like_sf"/>
</dbReference>
<dbReference type="InterPro" id="IPR038219">
    <property type="entry name" value="Sep15/SelM_sf"/>
</dbReference>
<accession>A0ABY7GA91</accession>
<name>A0ABY7GA91_MYAAR</name>
<dbReference type="InterPro" id="IPR014912">
    <property type="entry name" value="Sep15_SelM_dom"/>
</dbReference>
<keyword evidence="3 7" id="KW-0732">Signal</keyword>
<evidence type="ECO:0000256" key="2">
    <source>
        <dbReference type="ARBA" id="ARBA00005742"/>
    </source>
</evidence>
<comment type="similarity">
    <text evidence="2">Belongs to the selenoprotein M/F family.</text>
</comment>
<keyword evidence="4" id="KW-0256">Endoplasmic reticulum</keyword>
<evidence type="ECO:0000256" key="3">
    <source>
        <dbReference type="ARBA" id="ARBA00022729"/>
    </source>
</evidence>
<dbReference type="EMBL" id="CP111028">
    <property type="protein sequence ID" value="WAR30237.1"/>
    <property type="molecule type" value="Genomic_DNA"/>
</dbReference>
<reference evidence="9" key="1">
    <citation type="submission" date="2022-11" db="EMBL/GenBank/DDBJ databases">
        <title>Centuries of genome instability and evolution in soft-shell clam transmissible cancer (bioRxiv).</title>
        <authorList>
            <person name="Hart S.F.M."/>
            <person name="Yonemitsu M.A."/>
            <person name="Giersch R.M."/>
            <person name="Beal B.F."/>
            <person name="Arriagada G."/>
            <person name="Davis B.W."/>
            <person name="Ostrander E.A."/>
            <person name="Goff S.P."/>
            <person name="Metzger M.J."/>
        </authorList>
    </citation>
    <scope>NUCLEOTIDE SEQUENCE</scope>
    <source>
        <strain evidence="9">MELC-2E11</strain>
        <tissue evidence="9">Siphon/mantle</tissue>
    </source>
</reference>
<sequence>MANIGSLLTFALLYFIKLGLGDSSKLSEEECRALGFTPNLLCNSCKLLEEHNLAALKDDCESCCKADSSSDNALKVYPYAELPFVKGERPQQFPGLEIKYARGADPEIYLLDEDRQIQETLGIEKWNTDSIEDFFHQRLQK</sequence>
<feature type="signal peptide" evidence="7">
    <location>
        <begin position="1"/>
        <end position="21"/>
    </location>
</feature>
<evidence type="ECO:0000256" key="1">
    <source>
        <dbReference type="ARBA" id="ARBA00004319"/>
    </source>
</evidence>
<evidence type="ECO:0000313" key="9">
    <source>
        <dbReference type="EMBL" id="WAR30237.1"/>
    </source>
</evidence>
<dbReference type="PANTHER" id="PTHR13077:SF6">
    <property type="entry name" value="SELENOPROTEIN F"/>
    <property type="match status" value="1"/>
</dbReference>
<keyword evidence="5" id="KW-0712">Selenocysteine</keyword>
<feature type="chain" id="PRO_5046762106" description="Selenoprotein F" evidence="7">
    <location>
        <begin position="22"/>
        <end position="141"/>
    </location>
</feature>
<dbReference type="SUPFAM" id="SSF52833">
    <property type="entry name" value="Thioredoxin-like"/>
    <property type="match status" value="1"/>
</dbReference>
<dbReference type="Pfam" id="PF08806">
    <property type="entry name" value="Sep15_SelM"/>
    <property type="match status" value="1"/>
</dbReference>
<dbReference type="Gene3D" id="3.40.30.50">
    <property type="entry name" value="Sep15/SelM thioredoxin-like domain, active-site redox motif"/>
    <property type="match status" value="1"/>
</dbReference>
<evidence type="ECO:0000256" key="7">
    <source>
        <dbReference type="SAM" id="SignalP"/>
    </source>
</evidence>
<evidence type="ECO:0000259" key="8">
    <source>
        <dbReference type="Pfam" id="PF08806"/>
    </source>
</evidence>
<evidence type="ECO:0000256" key="5">
    <source>
        <dbReference type="ARBA" id="ARBA00022933"/>
    </source>
</evidence>
<protein>
    <recommendedName>
        <fullName evidence="6">Selenoprotein F</fullName>
    </recommendedName>
</protein>